<dbReference type="SUPFAM" id="SSF52540">
    <property type="entry name" value="P-loop containing nucleoside triphosphate hydrolases"/>
    <property type="match status" value="2"/>
</dbReference>
<accession>A0A9W6JII1</accession>
<dbReference type="HAMAP" id="MF_00983">
    <property type="entry name" value="PriA"/>
    <property type="match status" value="1"/>
</dbReference>
<evidence type="ECO:0000256" key="13">
    <source>
        <dbReference type="SAM" id="MobiDB-lite"/>
    </source>
</evidence>
<dbReference type="InterPro" id="IPR041236">
    <property type="entry name" value="PriA_C"/>
</dbReference>
<dbReference type="Pfam" id="PF00270">
    <property type="entry name" value="DEAD"/>
    <property type="match status" value="1"/>
</dbReference>
<dbReference type="Pfam" id="PF18319">
    <property type="entry name" value="Zn_ribbon_PriA"/>
    <property type="match status" value="1"/>
</dbReference>
<evidence type="ECO:0000256" key="4">
    <source>
        <dbReference type="ARBA" id="ARBA00022741"/>
    </source>
</evidence>
<feature type="binding site" evidence="12">
    <location>
        <position position="461"/>
    </location>
    <ligand>
        <name>Zn(2+)</name>
        <dbReference type="ChEBI" id="CHEBI:29105"/>
        <label>2</label>
    </ligand>
</feature>
<dbReference type="GO" id="GO:0006270">
    <property type="term" value="P:DNA replication initiation"/>
    <property type="evidence" value="ECO:0007669"/>
    <property type="project" value="TreeGrafter"/>
</dbReference>
<dbReference type="NCBIfam" id="TIGR00595">
    <property type="entry name" value="priA"/>
    <property type="match status" value="1"/>
</dbReference>
<dbReference type="Gene3D" id="3.40.50.300">
    <property type="entry name" value="P-loop containing nucleotide triphosphate hydrolases"/>
    <property type="match status" value="2"/>
</dbReference>
<keyword evidence="2 12" id="KW-0235">DNA replication</keyword>
<feature type="binding site" evidence="12">
    <location>
        <position position="464"/>
    </location>
    <ligand>
        <name>Zn(2+)</name>
        <dbReference type="ChEBI" id="CHEBI:29105"/>
        <label>2</label>
    </ligand>
</feature>
<dbReference type="EC" id="5.6.2.4" evidence="12"/>
<dbReference type="InterPro" id="IPR040498">
    <property type="entry name" value="PriA_CRR"/>
</dbReference>
<dbReference type="Pfam" id="PF18074">
    <property type="entry name" value="PriA_C"/>
    <property type="match status" value="1"/>
</dbReference>
<dbReference type="InterPro" id="IPR001650">
    <property type="entry name" value="Helicase_C-like"/>
</dbReference>
<gene>
    <name evidence="12 15" type="primary">priA</name>
    <name evidence="15" type="ORF">GCM10008171_31210</name>
</gene>
<comment type="catalytic activity">
    <reaction evidence="11 12">
        <text>ATP + H2O = ADP + phosphate + H(+)</text>
        <dbReference type="Rhea" id="RHEA:13065"/>
        <dbReference type="ChEBI" id="CHEBI:15377"/>
        <dbReference type="ChEBI" id="CHEBI:15378"/>
        <dbReference type="ChEBI" id="CHEBI:30616"/>
        <dbReference type="ChEBI" id="CHEBI:43474"/>
        <dbReference type="ChEBI" id="CHEBI:456216"/>
        <dbReference type="EC" id="5.6.2.4"/>
    </reaction>
</comment>
<dbReference type="InterPro" id="IPR041222">
    <property type="entry name" value="PriA_3primeBD"/>
</dbReference>
<comment type="function">
    <text evidence="12">Initiates the restart of stalled replication forks, which reloads the replicative helicase on sites other than the origin of replication. Recognizes and binds to abandoned replication forks and remodels them to uncover a helicase loading site. Promotes assembly of the primosome at these replication forks.</text>
</comment>
<evidence type="ECO:0000256" key="8">
    <source>
        <dbReference type="ARBA" id="ARBA00022840"/>
    </source>
</evidence>
<keyword evidence="10 12" id="KW-0413">Isomerase</keyword>
<evidence type="ECO:0000256" key="11">
    <source>
        <dbReference type="ARBA" id="ARBA00048988"/>
    </source>
</evidence>
<feature type="binding site" evidence="12">
    <location>
        <position position="437"/>
    </location>
    <ligand>
        <name>Zn(2+)</name>
        <dbReference type="ChEBI" id="CHEBI:29105"/>
        <label>1</label>
    </ligand>
</feature>
<dbReference type="Proteomes" id="UP001143364">
    <property type="component" value="Unassembled WGS sequence"/>
</dbReference>
<evidence type="ECO:0000313" key="16">
    <source>
        <dbReference type="Proteomes" id="UP001143364"/>
    </source>
</evidence>
<comment type="subunit">
    <text evidence="12">Component of the replication restart primosome.</text>
</comment>
<feature type="region of interest" description="Disordered" evidence="13">
    <location>
        <begin position="172"/>
        <end position="194"/>
    </location>
</feature>
<keyword evidence="8 12" id="KW-0067">ATP-binding</keyword>
<dbReference type="GO" id="GO:0008270">
    <property type="term" value="F:zinc ion binding"/>
    <property type="evidence" value="ECO:0007669"/>
    <property type="project" value="UniProtKB-UniRule"/>
</dbReference>
<evidence type="ECO:0000256" key="6">
    <source>
        <dbReference type="ARBA" id="ARBA00022806"/>
    </source>
</evidence>
<dbReference type="PANTHER" id="PTHR30580">
    <property type="entry name" value="PRIMOSOMAL PROTEIN N"/>
    <property type="match status" value="1"/>
</dbReference>
<sequence>MPSPSAVEVLLPVGLDRALTYAVPAGLDAAPAPGTFVLAPLGARVEVGVVWDGAPADVDPAKLKPLRARLDIAPMAGPMRRFLDRVAAYTLAPRGQVLRMALRGLTLGEEPRKPKVGVRATGSHPARMTPARERALAVAADGRARPKRELAELAGVSAGVVDGLVKEGALAEAELPPPPPLPSPDPFRSGPALSPAQAEAANMLAALAAGERFGVALLDGVTGSGKTEVYLEAVAAALKAGRQALVMAPEIALTAAFIDRFADRFGARPAVWHASVGEKARAAVRRGVASGEVRAVVAARSGLFLPFRELGIIVVDEEHDPAYKQEDGVLYNARDMAVLRGRYENAPVVLASATPSLESRVNAERGRYARLILPDRFGGRSLPAISAVDLRTAGPAKGAWLSPRLVAAMTETLEAGDQTLLFLNRRGYAPLTLCRACGHRLQCPNCSAWLVEHRFRARLVCHHCGHTQATPEACPSCGTAGQLVACGPGVERIRDEARALFPQARVSLLSSDLAGGGEALLAELDAIERGEADIIVGTQMVTKGHNFPKLTLVGVVDADFALGGADPRASERTFQMLEQVAGRAGRGERPGRALLQTHEPDHPVVKALISGDREGFYRLETNQRRAAAMPPFGRLAALIVSAPEREAAEAHARALARAAPRSNGVRVLGPAEAPLAVLRGRHRMRLLAQAPREIDLPAYLRAWLAAAPGPRGGVRVAVDVDPQSFV</sequence>
<name>A0A9W6JII1_9HYPH</name>
<feature type="compositionally biased region" description="Pro residues" evidence="13">
    <location>
        <begin position="175"/>
        <end position="185"/>
    </location>
</feature>
<comment type="caution">
    <text evidence="15">The sequence shown here is derived from an EMBL/GenBank/DDBJ whole genome shotgun (WGS) entry which is preliminary data.</text>
</comment>
<dbReference type="InterPro" id="IPR042115">
    <property type="entry name" value="PriA_3primeBD_sf"/>
</dbReference>
<evidence type="ECO:0000256" key="10">
    <source>
        <dbReference type="ARBA" id="ARBA00023235"/>
    </source>
</evidence>
<dbReference type="InterPro" id="IPR027417">
    <property type="entry name" value="P-loop_NTPase"/>
</dbReference>
<keyword evidence="4 12" id="KW-0547">Nucleotide-binding</keyword>
<dbReference type="PROSITE" id="PS51192">
    <property type="entry name" value="HELICASE_ATP_BIND_1"/>
    <property type="match status" value="1"/>
</dbReference>
<reference evidence="15" key="1">
    <citation type="journal article" date="2014" name="Int. J. Syst. Evol. Microbiol.">
        <title>Complete genome sequence of Corynebacterium casei LMG S-19264T (=DSM 44701T), isolated from a smear-ripened cheese.</title>
        <authorList>
            <consortium name="US DOE Joint Genome Institute (JGI-PGF)"/>
            <person name="Walter F."/>
            <person name="Albersmeier A."/>
            <person name="Kalinowski J."/>
            <person name="Ruckert C."/>
        </authorList>
    </citation>
    <scope>NUCLEOTIDE SEQUENCE</scope>
    <source>
        <strain evidence="15">VKM B-2555</strain>
    </source>
</reference>
<keyword evidence="9 12" id="KW-0238">DNA-binding</keyword>
<dbReference type="GO" id="GO:0005524">
    <property type="term" value="F:ATP binding"/>
    <property type="evidence" value="ECO:0007669"/>
    <property type="project" value="UniProtKB-UniRule"/>
</dbReference>
<dbReference type="Pfam" id="PF17764">
    <property type="entry name" value="PriA_3primeBD"/>
    <property type="match status" value="1"/>
</dbReference>
<dbReference type="CDD" id="cd18804">
    <property type="entry name" value="SF2_C_priA"/>
    <property type="match status" value="1"/>
</dbReference>
<evidence type="ECO:0000256" key="9">
    <source>
        <dbReference type="ARBA" id="ARBA00023125"/>
    </source>
</evidence>
<dbReference type="InterPro" id="IPR005259">
    <property type="entry name" value="PriA"/>
</dbReference>
<dbReference type="GO" id="GO:1990077">
    <property type="term" value="C:primosome complex"/>
    <property type="evidence" value="ECO:0007669"/>
    <property type="project" value="UniProtKB-UniRule"/>
</dbReference>
<dbReference type="RefSeq" id="WP_271205699.1">
    <property type="nucleotide sequence ID" value="NZ_BSFK01000016.1"/>
</dbReference>
<dbReference type="PANTHER" id="PTHR30580:SF0">
    <property type="entry name" value="PRIMOSOMAL PROTEIN N"/>
    <property type="match status" value="1"/>
</dbReference>
<dbReference type="SMART" id="SM00490">
    <property type="entry name" value="HELICc"/>
    <property type="match status" value="1"/>
</dbReference>
<comment type="catalytic activity">
    <reaction evidence="12">
        <text>Couples ATP hydrolysis with the unwinding of duplex DNA by translocating in the 3'-5' direction.</text>
        <dbReference type="EC" id="5.6.2.4"/>
    </reaction>
</comment>
<dbReference type="AlphaFoldDB" id="A0A9W6JII1"/>
<organism evidence="15 16">
    <name type="scientific">Methylopila jiangsuensis</name>
    <dbReference type="NCBI Taxonomy" id="586230"/>
    <lineage>
        <taxon>Bacteria</taxon>
        <taxon>Pseudomonadati</taxon>
        <taxon>Pseudomonadota</taxon>
        <taxon>Alphaproteobacteria</taxon>
        <taxon>Hyphomicrobiales</taxon>
        <taxon>Methylopilaceae</taxon>
        <taxon>Methylopila</taxon>
    </lineage>
</organism>
<reference evidence="15" key="2">
    <citation type="submission" date="2023-01" db="EMBL/GenBank/DDBJ databases">
        <authorList>
            <person name="Sun Q."/>
            <person name="Evtushenko L."/>
        </authorList>
    </citation>
    <scope>NUCLEOTIDE SEQUENCE</scope>
    <source>
        <strain evidence="15">VKM B-2555</strain>
    </source>
</reference>
<dbReference type="SMART" id="SM00487">
    <property type="entry name" value="DEXDc"/>
    <property type="match status" value="1"/>
</dbReference>
<feature type="binding site" evidence="12">
    <location>
        <position position="446"/>
    </location>
    <ligand>
        <name>Zn(2+)</name>
        <dbReference type="ChEBI" id="CHEBI:29105"/>
        <label>2</label>
    </ligand>
</feature>
<dbReference type="InterPro" id="IPR014001">
    <property type="entry name" value="Helicase_ATP-bd"/>
</dbReference>
<evidence type="ECO:0000259" key="14">
    <source>
        <dbReference type="PROSITE" id="PS51192"/>
    </source>
</evidence>
<feature type="domain" description="Helicase ATP-binding" evidence="14">
    <location>
        <begin position="207"/>
        <end position="373"/>
    </location>
</feature>
<dbReference type="FunFam" id="3.40.50.300:FF:000489">
    <property type="entry name" value="Primosome assembly protein PriA"/>
    <property type="match status" value="1"/>
</dbReference>
<evidence type="ECO:0000256" key="12">
    <source>
        <dbReference type="HAMAP-Rule" id="MF_00983"/>
    </source>
</evidence>
<dbReference type="Gene3D" id="3.40.1440.60">
    <property type="entry name" value="PriA, 3(prime) DNA-binding domain"/>
    <property type="match status" value="1"/>
</dbReference>
<keyword evidence="3 12" id="KW-0479">Metal-binding</keyword>
<evidence type="ECO:0000256" key="5">
    <source>
        <dbReference type="ARBA" id="ARBA00022801"/>
    </source>
</evidence>
<keyword evidence="16" id="KW-1185">Reference proteome</keyword>
<comment type="cofactor">
    <cofactor evidence="12">
        <name>Zn(2+)</name>
        <dbReference type="ChEBI" id="CHEBI:29105"/>
    </cofactor>
    <text evidence="12">Binds 2 zinc ions per subunit.</text>
</comment>
<keyword evidence="6 12" id="KW-0347">Helicase</keyword>
<proteinExistence type="inferred from homology"/>
<dbReference type="GO" id="GO:0016787">
    <property type="term" value="F:hydrolase activity"/>
    <property type="evidence" value="ECO:0007669"/>
    <property type="project" value="UniProtKB-KW"/>
</dbReference>
<evidence type="ECO:0000256" key="3">
    <source>
        <dbReference type="ARBA" id="ARBA00022723"/>
    </source>
</evidence>
<keyword evidence="7 12" id="KW-0862">Zinc</keyword>
<dbReference type="GO" id="GO:0006310">
    <property type="term" value="P:DNA recombination"/>
    <property type="evidence" value="ECO:0007669"/>
    <property type="project" value="InterPro"/>
</dbReference>
<keyword evidence="5 12" id="KW-0378">Hydrolase</keyword>
<dbReference type="GO" id="GO:0003677">
    <property type="term" value="F:DNA binding"/>
    <property type="evidence" value="ECO:0007669"/>
    <property type="project" value="UniProtKB-UniRule"/>
</dbReference>
<dbReference type="EMBL" id="BSFK01000016">
    <property type="protein sequence ID" value="GLK77867.1"/>
    <property type="molecule type" value="Genomic_DNA"/>
</dbReference>
<evidence type="ECO:0000313" key="15">
    <source>
        <dbReference type="EMBL" id="GLK77867.1"/>
    </source>
</evidence>
<feature type="binding site" evidence="12">
    <location>
        <position position="474"/>
    </location>
    <ligand>
        <name>Zn(2+)</name>
        <dbReference type="ChEBI" id="CHEBI:29105"/>
        <label>1</label>
    </ligand>
</feature>
<protein>
    <recommendedName>
        <fullName evidence="12">Replication restart protein PriA</fullName>
    </recommendedName>
    <alternativeName>
        <fullName evidence="12">ATP-dependent DNA helicase PriA</fullName>
        <ecNumber evidence="12">5.6.2.4</ecNumber>
    </alternativeName>
    <alternativeName>
        <fullName evidence="12">DNA 3'-5' helicase PriA</fullName>
    </alternativeName>
</protein>
<feature type="binding site" evidence="12">
    <location>
        <position position="434"/>
    </location>
    <ligand>
        <name>Zn(2+)</name>
        <dbReference type="ChEBI" id="CHEBI:29105"/>
        <label>1</label>
    </ligand>
</feature>
<evidence type="ECO:0000256" key="2">
    <source>
        <dbReference type="ARBA" id="ARBA00022705"/>
    </source>
</evidence>
<evidence type="ECO:0000256" key="1">
    <source>
        <dbReference type="ARBA" id="ARBA00022515"/>
    </source>
</evidence>
<dbReference type="GO" id="GO:0043138">
    <property type="term" value="F:3'-5' DNA helicase activity"/>
    <property type="evidence" value="ECO:0007669"/>
    <property type="project" value="UniProtKB-EC"/>
</dbReference>
<dbReference type="NCBIfam" id="NF004070">
    <property type="entry name" value="PRK05580.2-2"/>
    <property type="match status" value="1"/>
</dbReference>
<keyword evidence="1 12" id="KW-0639">Primosome</keyword>
<evidence type="ECO:0000256" key="7">
    <source>
        <dbReference type="ARBA" id="ARBA00022833"/>
    </source>
</evidence>
<comment type="similarity">
    <text evidence="12">Belongs to the helicase family. PriA subfamily.</text>
</comment>
<feature type="binding site" evidence="12">
    <location>
        <position position="477"/>
    </location>
    <ligand>
        <name>Zn(2+)</name>
        <dbReference type="ChEBI" id="CHEBI:29105"/>
        <label>1</label>
    </ligand>
</feature>
<dbReference type="InterPro" id="IPR011545">
    <property type="entry name" value="DEAD/DEAH_box_helicase_dom"/>
</dbReference>
<dbReference type="GO" id="GO:0006302">
    <property type="term" value="P:double-strand break repair"/>
    <property type="evidence" value="ECO:0007669"/>
    <property type="project" value="InterPro"/>
</dbReference>
<dbReference type="GO" id="GO:0006269">
    <property type="term" value="P:DNA replication, synthesis of primer"/>
    <property type="evidence" value="ECO:0007669"/>
    <property type="project" value="UniProtKB-KW"/>
</dbReference>
<feature type="binding site" evidence="12">
    <location>
        <position position="443"/>
    </location>
    <ligand>
        <name>Zn(2+)</name>
        <dbReference type="ChEBI" id="CHEBI:29105"/>
        <label>2</label>
    </ligand>
</feature>